<gene>
    <name evidence="13" type="ORF">SAMN02745883_00285</name>
</gene>
<keyword evidence="4" id="KW-0997">Cell inner membrane</keyword>
<feature type="transmembrane region" description="Helical" evidence="10">
    <location>
        <begin position="118"/>
        <end position="137"/>
    </location>
</feature>
<evidence type="ECO:0000259" key="11">
    <source>
        <dbReference type="Pfam" id="PF01478"/>
    </source>
</evidence>
<evidence type="ECO:0000313" key="14">
    <source>
        <dbReference type="Proteomes" id="UP000184082"/>
    </source>
</evidence>
<dbReference type="Pfam" id="PF01478">
    <property type="entry name" value="Peptidase_A24"/>
    <property type="match status" value="1"/>
</dbReference>
<keyword evidence="6 10" id="KW-1133">Transmembrane helix</keyword>
<organism evidence="13 14">
    <name type="scientific">Caminicella sporogenes DSM 14501</name>
    <dbReference type="NCBI Taxonomy" id="1121266"/>
    <lineage>
        <taxon>Bacteria</taxon>
        <taxon>Bacillati</taxon>
        <taxon>Bacillota</taxon>
        <taxon>Clostridia</taxon>
        <taxon>Peptostreptococcales</taxon>
        <taxon>Caminicellaceae</taxon>
        <taxon>Caminicella</taxon>
    </lineage>
</organism>
<comment type="similarity">
    <text evidence="2 8">Belongs to the peptidase A24 family.</text>
</comment>
<keyword evidence="7 10" id="KW-0472">Membrane</keyword>
<feature type="domain" description="Prepilin type IV endopeptidase peptidase" evidence="11">
    <location>
        <begin position="101"/>
        <end position="204"/>
    </location>
</feature>
<evidence type="ECO:0000256" key="1">
    <source>
        <dbReference type="ARBA" id="ARBA00004429"/>
    </source>
</evidence>
<feature type="transmembrane region" description="Helical" evidence="10">
    <location>
        <begin position="6"/>
        <end position="23"/>
    </location>
</feature>
<sequence length="247" mass="27703">MICVIIVFGILIGSFLNVCIFRIPQNESIVYPPSHCTVCGTKLNILDLIPVFSYLFLKGRCRYCGEKISPQYPIVELLNAVLYLLLYYEYSFGFLFIKYAIFSSLLIVIFFIDLKFQIIPDRLVVLGLAVSIIFNLYKLKIYFFDGLLGLIIGGGLFLIIAVATNGAMGGGDIKLMGILGFALGWKNILLITFISFVIGAVFSIFLLILKVKSRKDFIPFGPFIATASFITMLYGSQIIHWYISFIG</sequence>
<feature type="transmembrane region" description="Helical" evidence="10">
    <location>
        <begin position="220"/>
        <end position="243"/>
    </location>
</feature>
<feature type="transmembrane region" description="Helical" evidence="10">
    <location>
        <begin position="92"/>
        <end position="112"/>
    </location>
</feature>
<dbReference type="EMBL" id="FRAJ01000003">
    <property type="protein sequence ID" value="SHJ72882.1"/>
    <property type="molecule type" value="Genomic_DNA"/>
</dbReference>
<protein>
    <recommendedName>
        <fullName evidence="9">Prepilin leader peptidase/N-methyltransferase</fullName>
        <ecNumber evidence="9">2.1.1.-</ecNumber>
        <ecNumber evidence="9">3.4.23.43</ecNumber>
    </recommendedName>
</protein>
<comment type="subcellular location">
    <subcellularLocation>
        <location evidence="1">Cell inner membrane</location>
        <topology evidence="1">Multi-pass membrane protein</topology>
    </subcellularLocation>
    <subcellularLocation>
        <location evidence="9">Cell membrane</location>
        <topology evidence="9">Multi-pass membrane protein</topology>
    </subcellularLocation>
</comment>
<dbReference type="AlphaFoldDB" id="A0A1M6LP82"/>
<dbReference type="EC" id="2.1.1.-" evidence="9"/>
<keyword evidence="3" id="KW-1003">Cell membrane</keyword>
<dbReference type="GO" id="GO:0008168">
    <property type="term" value="F:methyltransferase activity"/>
    <property type="evidence" value="ECO:0007669"/>
    <property type="project" value="UniProtKB-KW"/>
</dbReference>
<dbReference type="InterPro" id="IPR000045">
    <property type="entry name" value="Prepilin_IV_endopep_pep"/>
</dbReference>
<dbReference type="EC" id="3.4.23.43" evidence="9"/>
<dbReference type="Proteomes" id="UP000184082">
    <property type="component" value="Unassembled WGS sequence"/>
</dbReference>
<keyword evidence="9" id="KW-0489">Methyltransferase</keyword>
<dbReference type="STRING" id="1121266.SAMN02745883_00285"/>
<proteinExistence type="inferred from homology"/>
<feature type="domain" description="Prepilin peptidase A24 N-terminal" evidence="12">
    <location>
        <begin position="7"/>
        <end position="89"/>
    </location>
</feature>
<evidence type="ECO:0000256" key="7">
    <source>
        <dbReference type="ARBA" id="ARBA00023136"/>
    </source>
</evidence>
<keyword evidence="9" id="KW-0511">Multifunctional enzyme</keyword>
<comment type="function">
    <text evidence="9">Plays an essential role in type IV pili and type II pseudopili formation by proteolytically removing the leader sequence from substrate proteins and subsequently monomethylating the alpha-amino group of the newly exposed N-terminal phenylalanine.</text>
</comment>
<dbReference type="GO" id="GO:0005886">
    <property type="term" value="C:plasma membrane"/>
    <property type="evidence" value="ECO:0007669"/>
    <property type="project" value="UniProtKB-SubCell"/>
</dbReference>
<evidence type="ECO:0000256" key="5">
    <source>
        <dbReference type="ARBA" id="ARBA00022692"/>
    </source>
</evidence>
<dbReference type="PANTHER" id="PTHR30487">
    <property type="entry name" value="TYPE 4 PREPILIN-LIKE PROTEINS LEADER PEPTIDE-PROCESSING ENZYME"/>
    <property type="match status" value="1"/>
</dbReference>
<dbReference type="Pfam" id="PF06750">
    <property type="entry name" value="A24_N_bact"/>
    <property type="match status" value="1"/>
</dbReference>
<accession>A0A1M6LP82</accession>
<dbReference type="InterPro" id="IPR014032">
    <property type="entry name" value="Peptidase_A24A_bac"/>
</dbReference>
<dbReference type="InterPro" id="IPR010627">
    <property type="entry name" value="Prepilin_pept_A24_N"/>
</dbReference>
<dbReference type="PRINTS" id="PR00864">
    <property type="entry name" value="PREPILNPTASE"/>
</dbReference>
<keyword evidence="5 9" id="KW-0812">Transmembrane</keyword>
<feature type="transmembrane region" description="Helical" evidence="10">
    <location>
        <begin position="144"/>
        <end position="168"/>
    </location>
</feature>
<dbReference type="GO" id="GO:0004190">
    <property type="term" value="F:aspartic-type endopeptidase activity"/>
    <property type="evidence" value="ECO:0007669"/>
    <property type="project" value="UniProtKB-EC"/>
</dbReference>
<dbReference type="InterPro" id="IPR050882">
    <property type="entry name" value="Prepilin_peptidase/N-MTase"/>
</dbReference>
<evidence type="ECO:0000256" key="3">
    <source>
        <dbReference type="ARBA" id="ARBA00022475"/>
    </source>
</evidence>
<evidence type="ECO:0000256" key="8">
    <source>
        <dbReference type="RuleBase" id="RU003793"/>
    </source>
</evidence>
<evidence type="ECO:0000259" key="12">
    <source>
        <dbReference type="Pfam" id="PF06750"/>
    </source>
</evidence>
<comment type="catalytic activity">
    <reaction evidence="9">
        <text>Typically cleaves a -Gly-|-Phe- bond to release an N-terminal, basic peptide of 5-8 residues from type IV prepilin, and then N-methylates the new N-terminal amino group, the methyl donor being S-adenosyl-L-methionine.</text>
        <dbReference type="EC" id="3.4.23.43"/>
    </reaction>
</comment>
<dbReference type="RefSeq" id="WP_072965594.1">
    <property type="nucleotide sequence ID" value="NZ_FRAJ01000003.1"/>
</dbReference>
<evidence type="ECO:0000256" key="4">
    <source>
        <dbReference type="ARBA" id="ARBA00022519"/>
    </source>
</evidence>
<reference evidence="13 14" key="1">
    <citation type="submission" date="2016-11" db="EMBL/GenBank/DDBJ databases">
        <authorList>
            <person name="Jaros S."/>
            <person name="Januszkiewicz K."/>
            <person name="Wedrychowicz H."/>
        </authorList>
    </citation>
    <scope>NUCLEOTIDE SEQUENCE [LARGE SCALE GENOMIC DNA]</scope>
    <source>
        <strain evidence="13 14">DSM 14501</strain>
    </source>
</reference>
<evidence type="ECO:0000256" key="6">
    <source>
        <dbReference type="ARBA" id="ARBA00022989"/>
    </source>
</evidence>
<feature type="transmembrane region" description="Helical" evidence="10">
    <location>
        <begin position="188"/>
        <end position="208"/>
    </location>
</feature>
<evidence type="ECO:0000256" key="10">
    <source>
        <dbReference type="SAM" id="Phobius"/>
    </source>
</evidence>
<name>A0A1M6LP82_9FIRM</name>
<dbReference type="Gene3D" id="1.20.120.1220">
    <property type="match status" value="1"/>
</dbReference>
<evidence type="ECO:0000256" key="9">
    <source>
        <dbReference type="RuleBase" id="RU003794"/>
    </source>
</evidence>
<dbReference type="PANTHER" id="PTHR30487:SF0">
    <property type="entry name" value="PREPILIN LEADER PEPTIDASE_N-METHYLTRANSFERASE-RELATED"/>
    <property type="match status" value="1"/>
</dbReference>
<evidence type="ECO:0000313" key="13">
    <source>
        <dbReference type="EMBL" id="SHJ72882.1"/>
    </source>
</evidence>
<evidence type="ECO:0000256" key="2">
    <source>
        <dbReference type="ARBA" id="ARBA00005801"/>
    </source>
</evidence>
<dbReference type="GO" id="GO:0032259">
    <property type="term" value="P:methylation"/>
    <property type="evidence" value="ECO:0007669"/>
    <property type="project" value="UniProtKB-KW"/>
</dbReference>
<keyword evidence="9" id="KW-0378">Hydrolase</keyword>
<keyword evidence="9" id="KW-0808">Transferase</keyword>
<dbReference type="GO" id="GO:0006465">
    <property type="term" value="P:signal peptide processing"/>
    <property type="evidence" value="ECO:0007669"/>
    <property type="project" value="TreeGrafter"/>
</dbReference>
<keyword evidence="9" id="KW-0645">Protease</keyword>
<keyword evidence="14" id="KW-1185">Reference proteome</keyword>